<dbReference type="InterPro" id="IPR049718">
    <property type="entry name" value="AKO59007-like"/>
</dbReference>
<dbReference type="EMBL" id="DXFD01000036">
    <property type="protein sequence ID" value="HIX46462.1"/>
    <property type="molecule type" value="Genomic_DNA"/>
</dbReference>
<name>A0A9D2AQF3_9FIRM</name>
<sequence length="389" mass="41106">MVTMTSADSALKNYYLGVVAEQLNTEANPLLAKIRQTTADVWGKEVRRLAQYGVNGGVGAGTEEGALPASGGNNYEQFVTTLKNLYGTVEISDKAVRASANSAGAFVDLLTAEMEGLVRSSAFNFGRMLFGDGSGVLCKVASVSGNAVTADSVKNIVEGMTVDILDASGTAVDGATARRITGVDRASKTFTLSGGTLPAGAKAGCLVCVQGSYNLELTGLGAIFQETGTLYGLDRATHPWLIPYMEESVGAIDETVLQTAIDALEERAGSRVDFIVCSWGVKRALQKALGASRVQTDMTVLAGGYKAITYNGIPVVADRFCPDGTMYLLNTADFCLHQLCDWKWLEGDDGRVLRQVPGKPLYTATLVKYADLICTRPCGQAMLTGITEA</sequence>
<evidence type="ECO:0000313" key="2">
    <source>
        <dbReference type="Proteomes" id="UP000824249"/>
    </source>
</evidence>
<reference evidence="1" key="2">
    <citation type="submission" date="2021-04" db="EMBL/GenBank/DDBJ databases">
        <authorList>
            <person name="Gilroy R."/>
        </authorList>
    </citation>
    <scope>NUCLEOTIDE SEQUENCE</scope>
    <source>
        <strain evidence="1">26628</strain>
    </source>
</reference>
<dbReference type="NCBIfam" id="NF033394">
    <property type="entry name" value="capsid_maj_Podo"/>
    <property type="match status" value="1"/>
</dbReference>
<dbReference type="AlphaFoldDB" id="A0A9D2AQF3"/>
<reference evidence="1" key="1">
    <citation type="journal article" date="2021" name="PeerJ">
        <title>Extensive microbial diversity within the chicken gut microbiome revealed by metagenomics and culture.</title>
        <authorList>
            <person name="Gilroy R."/>
            <person name="Ravi A."/>
            <person name="Getino M."/>
            <person name="Pursley I."/>
            <person name="Horton D.L."/>
            <person name="Alikhan N.F."/>
            <person name="Baker D."/>
            <person name="Gharbi K."/>
            <person name="Hall N."/>
            <person name="Watson M."/>
            <person name="Adriaenssens E.M."/>
            <person name="Foster-Nyarko E."/>
            <person name="Jarju S."/>
            <person name="Secka A."/>
            <person name="Antonio M."/>
            <person name="Oren A."/>
            <person name="Chaudhuri R.R."/>
            <person name="La Ragione R."/>
            <person name="Hildebrand F."/>
            <person name="Pallen M.J."/>
        </authorList>
    </citation>
    <scope>NUCLEOTIDE SEQUENCE</scope>
    <source>
        <strain evidence="1">26628</strain>
    </source>
</reference>
<accession>A0A9D2AQF3</accession>
<gene>
    <name evidence="1" type="ORF">H9737_02085</name>
</gene>
<protein>
    <submittedName>
        <fullName evidence="1">Phage major capsid protein</fullName>
    </submittedName>
</protein>
<proteinExistence type="predicted"/>
<comment type="caution">
    <text evidence="1">The sequence shown here is derived from an EMBL/GenBank/DDBJ whole genome shotgun (WGS) entry which is preliminary data.</text>
</comment>
<organism evidence="1 2">
    <name type="scientific">Candidatus Borkfalkia faecigallinarum</name>
    <dbReference type="NCBI Taxonomy" id="2838509"/>
    <lineage>
        <taxon>Bacteria</taxon>
        <taxon>Bacillati</taxon>
        <taxon>Bacillota</taxon>
        <taxon>Clostridia</taxon>
        <taxon>Christensenellales</taxon>
        <taxon>Christensenellaceae</taxon>
        <taxon>Candidatus Borkfalkia</taxon>
    </lineage>
</organism>
<dbReference type="Proteomes" id="UP000824249">
    <property type="component" value="Unassembled WGS sequence"/>
</dbReference>
<evidence type="ECO:0000313" key="1">
    <source>
        <dbReference type="EMBL" id="HIX46462.1"/>
    </source>
</evidence>